<evidence type="ECO:0000256" key="14">
    <source>
        <dbReference type="ARBA" id="ARBA00055150"/>
    </source>
</evidence>
<dbReference type="InterPro" id="IPR039804">
    <property type="entry name" value="RING-CH-C4HC3_LTN1"/>
</dbReference>
<dbReference type="SMART" id="SM01197">
    <property type="entry name" value="FANCL_C"/>
    <property type="match status" value="1"/>
</dbReference>
<feature type="region of interest" description="Disordered" evidence="17">
    <location>
        <begin position="427"/>
        <end position="461"/>
    </location>
</feature>
<keyword evidence="12 16" id="KW-0833">Ubl conjugation pathway</keyword>
<dbReference type="Pfam" id="PF22999">
    <property type="entry name" value="LTN1_E3_ligase_6th"/>
    <property type="match status" value="1"/>
</dbReference>
<evidence type="ECO:0000256" key="8">
    <source>
        <dbReference type="ARBA" id="ARBA00022679"/>
    </source>
</evidence>
<evidence type="ECO:0000256" key="12">
    <source>
        <dbReference type="ARBA" id="ARBA00022786"/>
    </source>
</evidence>
<dbReference type="InterPro" id="IPR016024">
    <property type="entry name" value="ARM-type_fold"/>
</dbReference>
<feature type="compositionally biased region" description="Pro residues" evidence="17">
    <location>
        <begin position="257"/>
        <end position="268"/>
    </location>
</feature>
<evidence type="ECO:0000256" key="6">
    <source>
        <dbReference type="ARBA" id="ARBA00017157"/>
    </source>
</evidence>
<evidence type="ECO:0000256" key="11">
    <source>
        <dbReference type="ARBA" id="ARBA00022771"/>
    </source>
</evidence>
<dbReference type="GO" id="GO:0061630">
    <property type="term" value="F:ubiquitin protein ligase activity"/>
    <property type="evidence" value="ECO:0007669"/>
    <property type="project" value="UniProtKB-UniRule"/>
</dbReference>
<dbReference type="SUPFAM" id="SSF57850">
    <property type="entry name" value="RING/U-box"/>
    <property type="match status" value="1"/>
</dbReference>
<comment type="pathway">
    <text evidence="3 16">Protein modification; protein ubiquitination.</text>
</comment>
<evidence type="ECO:0000256" key="1">
    <source>
        <dbReference type="ARBA" id="ARBA00000900"/>
    </source>
</evidence>
<sequence>MAPKGKSSATSGTRKKHARKAAGAGGQLDEPSIPKEKKPKGKDKKKGKEPRKKVYIPPVKPAPVQPDPLDTLGIAQLIPPELLVVLRRLAKKDSVTKRRALEDLQAVWVEKARTEGHESDALHALVDIIPVWLHHVPAVFLHPSRRIRLLAVGLHTSLLHLTPAIRDQIFFQLREVASHDQAEYILGAWCLAAHDVDRQVASYARESWTVFVSFSGSSSDQADSAKLVLDATLLPRIWDFIHRTILDPGGVYLYINPPQPDAPPPLPPHARKGTRPVPRKDEEPVRAKPEEEEEGEQDRQARLRIGALGAAAWLLGTRVDRGEITPEEVGAFGNTAVWSSLYYGRTPPFVPVEAFGWNQPVVRRAAWATVQTVLRVSKDLLQPILPVLSSAILRSAWVESDTNVRSVMWQPLLTFLREYPTCWELDREDDGHESDEDASSDEESGSEADAPRPRKAERKPVGPSQAFHEFLQFLELGCGGAPVQGYPAVIIILSTIPASTIGSVSLTPVDDILSAFWAAVDGRALSALDRTAASAAFLASLLECVVFLVRRVLKSPPEDAALLMSGLPAGGQGDAPIPSDFAKSTLEGQVRRVWEELAEGRLKVEGKIAAGSLVQLFKSLVQLDESLFEPAWDALARGIKAQVTSGGTSVSPLVSILLEVFLECFEPGSRGEFAAKTLVGEIVQGAIEQCEKILQDEGDPDTTRVASLVGILGTFGGSVFSDPGLAREIDTTIAQHLPRLLRIAPSLLFVYLTHRHDPDRGTKIWQDVLAFVATHPEEFNAILPALLDAAEARRLPEYLDSAIGPLDRTAGALLAEVLAGPPATKEAGLLRRILCTPGPFISESCFEGLVQSLCSSFSLQFQSALCTASISLASFDAPLALLRALVADSEPGSGAAEALTSVMPDVFLFAYLAPQFSSHIQVSLLEASRAIWATWIAEVEDGAKEVVEAVIKRRVGELLADCSVLATSEQVMQMLSEPLPGLHLDLMSDIFPSQSELDAMLDSISSAPLDPSLAIIDPLIPPQSMYEPDYSKNSAFDTIGFAKYARLMSAMIWHLASARHAAKENVWTLRHLLAFLLHAEDWLHVPYAQSPLFWSRTSKTVLKELIGKVQQLTTYLLSSVPEEGWHTPVAHAILADKPGGLDSLGRMLYDLVRHGKRKDTVRESRILHTVLQHVLSVATKEDADQWIVLARKIEKEAPQTALSILLSVTRYAPEPQRLDRYRNELAAEMLGVRPSKANTDGLWLLRRLAAVAPDPESDIIFLPERRAVNLVKACQQWITSDEDIDEDVESELTLVFFHLAPILQSVPGSHWDLIFDIMENNLENSTTPESIMLPTLERTLRLFIAVQDVASTNKALRALWESRQTTNLVFIRDIAAAKPDADRSSTPLSVCRELALQIVQDLPNSLIDETTLPKMCHLVTDSSAEVQKMAYQLLHESAKKYTENVVIEAAVDSEATMKPQLPAELIEILHRYLNLEANIEAHQQEFFGYLLGWMITFDTFTNASLKVKSGYIDQLRDLALVSDYLLPTLLTVLGLYEGIPRALKLDIWSIDEFYLDSYTFESRLSLQLLAAHVFYRALLIVPSLIRGWLVDCRDRQLFNAVTYYTSGHFSPAIVRAELDQVRTTDVTAELTDDNTTVKVASAVNEVTLSYAVDEHQLELTLKLPPDYPLHGIEIRDTKRVGVPDERWRAWVLGVQQILTFRSGSIVDGLTFFKKNISSHFEGLAECAICYSIISAMDGSLPKKPCKTCKNRFHAGCLYKWFNTSHSSSCPLCRSEII</sequence>
<feature type="compositionally biased region" description="Basic and acidic residues" evidence="17">
    <location>
        <begin position="278"/>
        <end position="289"/>
    </location>
</feature>
<dbReference type="GO" id="GO:0005829">
    <property type="term" value="C:cytosol"/>
    <property type="evidence" value="ECO:0007669"/>
    <property type="project" value="UniProtKB-SubCell"/>
</dbReference>
<evidence type="ECO:0000256" key="17">
    <source>
        <dbReference type="SAM" id="MobiDB-lite"/>
    </source>
</evidence>
<evidence type="ECO:0000256" key="13">
    <source>
        <dbReference type="ARBA" id="ARBA00022833"/>
    </source>
</evidence>
<evidence type="ECO:0000256" key="9">
    <source>
        <dbReference type="ARBA" id="ARBA00022723"/>
    </source>
</evidence>
<evidence type="ECO:0000256" key="4">
    <source>
        <dbReference type="ARBA" id="ARBA00007997"/>
    </source>
</evidence>
<keyword evidence="10" id="KW-0677">Repeat</keyword>
<keyword evidence="20" id="KW-1185">Reference proteome</keyword>
<dbReference type="Pfam" id="PF23009">
    <property type="entry name" value="UBC_like"/>
    <property type="match status" value="1"/>
</dbReference>
<dbReference type="InterPro" id="IPR039795">
    <property type="entry name" value="LTN1/Rkr1"/>
</dbReference>
<reference evidence="19 20" key="1">
    <citation type="journal article" date="2012" name="Proc. Natl. Acad. Sci. U.S.A.">
        <title>Comparative genomics of Ceriporiopsis subvermispora and Phanerochaete chrysosporium provide insight into selective ligninolysis.</title>
        <authorList>
            <person name="Fernandez-Fueyo E."/>
            <person name="Ruiz-Duenas F.J."/>
            <person name="Ferreira P."/>
            <person name="Floudas D."/>
            <person name="Hibbett D.S."/>
            <person name="Canessa P."/>
            <person name="Larrondo L.F."/>
            <person name="James T.Y."/>
            <person name="Seelenfreund D."/>
            <person name="Lobos S."/>
            <person name="Polanco R."/>
            <person name="Tello M."/>
            <person name="Honda Y."/>
            <person name="Watanabe T."/>
            <person name="Watanabe T."/>
            <person name="Ryu J.S."/>
            <person name="Kubicek C.P."/>
            <person name="Schmoll M."/>
            <person name="Gaskell J."/>
            <person name="Hammel K.E."/>
            <person name="St John F.J."/>
            <person name="Vanden Wymelenberg A."/>
            <person name="Sabat G."/>
            <person name="Splinter BonDurant S."/>
            <person name="Syed K."/>
            <person name="Yadav J.S."/>
            <person name="Doddapaneni H."/>
            <person name="Subramanian V."/>
            <person name="Lavin J.L."/>
            <person name="Oguiza J.A."/>
            <person name="Perez G."/>
            <person name="Pisabarro A.G."/>
            <person name="Ramirez L."/>
            <person name="Santoyo F."/>
            <person name="Master E."/>
            <person name="Coutinho P.M."/>
            <person name="Henrissat B."/>
            <person name="Lombard V."/>
            <person name="Magnuson J.K."/>
            <person name="Kuees U."/>
            <person name="Hori C."/>
            <person name="Igarashi K."/>
            <person name="Samejima M."/>
            <person name="Held B.W."/>
            <person name="Barry K.W."/>
            <person name="LaButti K.M."/>
            <person name="Lapidus A."/>
            <person name="Lindquist E.A."/>
            <person name="Lucas S.M."/>
            <person name="Riley R."/>
            <person name="Salamov A.A."/>
            <person name="Hoffmeister D."/>
            <person name="Schwenk D."/>
            <person name="Hadar Y."/>
            <person name="Yarden O."/>
            <person name="de Vries R.P."/>
            <person name="Wiebenga A."/>
            <person name="Stenlid J."/>
            <person name="Eastwood D."/>
            <person name="Grigoriev I.V."/>
            <person name="Berka R.M."/>
            <person name="Blanchette R.A."/>
            <person name="Kersten P."/>
            <person name="Martinez A.T."/>
            <person name="Vicuna R."/>
            <person name="Cullen D."/>
        </authorList>
    </citation>
    <scope>NUCLEOTIDE SEQUENCE [LARGE SCALE GENOMIC DNA]</scope>
    <source>
        <strain evidence="19 20">B</strain>
    </source>
</reference>
<dbReference type="Gene3D" id="3.30.40.10">
    <property type="entry name" value="Zinc/RING finger domain, C3HC4 (zinc finger)"/>
    <property type="match status" value="1"/>
</dbReference>
<feature type="region of interest" description="Disordered" evidence="17">
    <location>
        <begin position="257"/>
        <end position="299"/>
    </location>
</feature>
<dbReference type="GO" id="GO:0008270">
    <property type="term" value="F:zinc ion binding"/>
    <property type="evidence" value="ECO:0007669"/>
    <property type="project" value="UniProtKB-KW"/>
</dbReference>
<dbReference type="InterPro" id="IPR001841">
    <property type="entry name" value="Znf_RING"/>
</dbReference>
<dbReference type="Proteomes" id="UP000016930">
    <property type="component" value="Unassembled WGS sequence"/>
</dbReference>
<feature type="compositionally biased region" description="Basic residues" evidence="17">
    <location>
        <begin position="37"/>
        <end position="54"/>
    </location>
</feature>
<dbReference type="EMBL" id="KB445802">
    <property type="protein sequence ID" value="EMD34704.1"/>
    <property type="molecule type" value="Genomic_DNA"/>
</dbReference>
<dbReference type="EC" id="2.3.2.27" evidence="5 16"/>
<dbReference type="SMART" id="SM00744">
    <property type="entry name" value="RINGv"/>
    <property type="match status" value="1"/>
</dbReference>
<accession>M2PFJ3</accession>
<dbReference type="GO" id="GO:0043023">
    <property type="term" value="F:ribosomal large subunit binding"/>
    <property type="evidence" value="ECO:0007669"/>
    <property type="project" value="TreeGrafter"/>
</dbReference>
<evidence type="ECO:0000256" key="15">
    <source>
        <dbReference type="PROSITE-ProRule" id="PRU00175"/>
    </source>
</evidence>
<dbReference type="HOGENOM" id="CLU_000945_0_0_1"/>
<evidence type="ECO:0000256" key="5">
    <source>
        <dbReference type="ARBA" id="ARBA00012483"/>
    </source>
</evidence>
<protein>
    <recommendedName>
        <fullName evidence="6 16">E3 ubiquitin-protein ligase listerin</fullName>
        <ecNumber evidence="5 16">2.3.2.27</ecNumber>
    </recommendedName>
    <alternativeName>
        <fullName evidence="16">RING-type E3 ubiquitin transferase listerin</fullName>
    </alternativeName>
</protein>
<evidence type="ECO:0000256" key="7">
    <source>
        <dbReference type="ARBA" id="ARBA00022490"/>
    </source>
</evidence>
<feature type="compositionally biased region" description="Acidic residues" evidence="17">
    <location>
        <begin position="427"/>
        <end position="446"/>
    </location>
</feature>
<dbReference type="InterPro" id="IPR054478">
    <property type="entry name" value="LTN1_UBC"/>
</dbReference>
<keyword evidence="9 16" id="KW-0479">Metal-binding</keyword>
<keyword evidence="8 16" id="KW-0808">Transferase</keyword>
<dbReference type="InterPro" id="IPR054477">
    <property type="entry name" value="LTN1_E3_ligase_6th"/>
</dbReference>
<comment type="similarity">
    <text evidence="4 16">Belongs to the LTN1 family.</text>
</comment>
<evidence type="ECO:0000256" key="3">
    <source>
        <dbReference type="ARBA" id="ARBA00004906"/>
    </source>
</evidence>
<gene>
    <name evidence="19" type="ORF">CERSUDRAFT_116892</name>
</gene>
<dbReference type="PANTHER" id="PTHR12389:SF0">
    <property type="entry name" value="E3 UBIQUITIN-PROTEIN LIGASE LISTERIN"/>
    <property type="match status" value="1"/>
</dbReference>
<dbReference type="InterPro" id="IPR011016">
    <property type="entry name" value="Znf_RING-CH"/>
</dbReference>
<evidence type="ECO:0000313" key="20">
    <source>
        <dbReference type="Proteomes" id="UP000016930"/>
    </source>
</evidence>
<keyword evidence="13 16" id="KW-0862">Zinc</keyword>
<dbReference type="InterPro" id="IPR054476">
    <property type="entry name" value="Ltn1_N"/>
</dbReference>
<evidence type="ECO:0000259" key="18">
    <source>
        <dbReference type="PROSITE" id="PS50089"/>
    </source>
</evidence>
<proteinExistence type="inferred from homology"/>
<comment type="subcellular location">
    <subcellularLocation>
        <location evidence="2">Cytoplasm</location>
        <location evidence="2">Cytosol</location>
    </subcellularLocation>
</comment>
<comment type="function">
    <text evidence="14">E3 ubiquitin-protein ligase component of the ribosome quality control complex (RQC), a ribosome-associated complex that mediates ubiquitination and extraction of incompletely synthesized nascent chains for proteasomal degradation. Mediates ubiquitination of proteins derived from mRNAs lacking stop codons (non-stop proteins) and other translation arrest products induced by poly-lysine sequences and tandem rare codons. Ubiquitination leads to CDC48 recruitment for extraction and degradation of the incomplete translation product. May indirectly play a role in chromatin function and transcription.</text>
</comment>
<dbReference type="FunFam" id="3.30.40.10:FF:000038">
    <property type="entry name" value="E3 ubiquitin-protein ligase listerin"/>
    <property type="match status" value="1"/>
</dbReference>
<dbReference type="STRING" id="914234.M2PFJ3"/>
<keyword evidence="7" id="KW-0963">Cytoplasm</keyword>
<name>M2PFJ3_CERS8</name>
<dbReference type="OrthoDB" id="6108at2759"/>
<organism evidence="19 20">
    <name type="scientific">Ceriporiopsis subvermispora (strain B)</name>
    <name type="common">White-rot fungus</name>
    <name type="synonym">Gelatoporia subvermispora</name>
    <dbReference type="NCBI Taxonomy" id="914234"/>
    <lineage>
        <taxon>Eukaryota</taxon>
        <taxon>Fungi</taxon>
        <taxon>Dikarya</taxon>
        <taxon>Basidiomycota</taxon>
        <taxon>Agaricomycotina</taxon>
        <taxon>Agaricomycetes</taxon>
        <taxon>Polyporales</taxon>
        <taxon>Gelatoporiaceae</taxon>
        <taxon>Gelatoporia</taxon>
    </lineage>
</organism>
<comment type="catalytic activity">
    <reaction evidence="1 16">
        <text>S-ubiquitinyl-[E2 ubiquitin-conjugating enzyme]-L-cysteine + [acceptor protein]-L-lysine = [E2 ubiquitin-conjugating enzyme]-L-cysteine + N(6)-ubiquitinyl-[acceptor protein]-L-lysine.</text>
        <dbReference type="EC" id="2.3.2.27"/>
    </reaction>
</comment>
<evidence type="ECO:0000256" key="16">
    <source>
        <dbReference type="RuleBase" id="RU367090"/>
    </source>
</evidence>
<feature type="region of interest" description="Disordered" evidence="17">
    <location>
        <begin position="1"/>
        <end position="62"/>
    </location>
</feature>
<dbReference type="GO" id="GO:0016567">
    <property type="term" value="P:protein ubiquitination"/>
    <property type="evidence" value="ECO:0007669"/>
    <property type="project" value="UniProtKB-UniPathway"/>
</dbReference>
<dbReference type="Pfam" id="PF22958">
    <property type="entry name" value="Ltn1_1st"/>
    <property type="match status" value="1"/>
</dbReference>
<dbReference type="SUPFAM" id="SSF48371">
    <property type="entry name" value="ARM repeat"/>
    <property type="match status" value="1"/>
</dbReference>
<dbReference type="InterPro" id="IPR013083">
    <property type="entry name" value="Znf_RING/FYVE/PHD"/>
</dbReference>
<dbReference type="CDD" id="cd16491">
    <property type="entry name" value="RING-CH-C4HC3_LTN1"/>
    <property type="match status" value="1"/>
</dbReference>
<comment type="function">
    <text evidence="16">E3 ubiquitin-protein ligase. Component of the ribosome quality control complex (RQC), a ribosome-associated complex that mediates ubiquitination and extraction of incompletely synthesized nascent chains for proteasomal degradation.</text>
</comment>
<evidence type="ECO:0000256" key="10">
    <source>
        <dbReference type="ARBA" id="ARBA00022737"/>
    </source>
</evidence>
<dbReference type="PROSITE" id="PS50089">
    <property type="entry name" value="ZF_RING_2"/>
    <property type="match status" value="1"/>
</dbReference>
<dbReference type="UniPathway" id="UPA00143"/>
<feature type="compositionally biased region" description="Basic and acidic residues" evidence="17">
    <location>
        <begin position="449"/>
        <end position="460"/>
    </location>
</feature>
<dbReference type="GO" id="GO:0072344">
    <property type="term" value="P:rescue of stalled ribosome"/>
    <property type="evidence" value="ECO:0007669"/>
    <property type="project" value="UniProtKB-UniRule"/>
</dbReference>
<feature type="domain" description="RING-type" evidence="18">
    <location>
        <begin position="1726"/>
        <end position="1773"/>
    </location>
</feature>
<evidence type="ECO:0000256" key="2">
    <source>
        <dbReference type="ARBA" id="ARBA00004514"/>
    </source>
</evidence>
<dbReference type="Pfam" id="PF13639">
    <property type="entry name" value="zf-RING_2"/>
    <property type="match status" value="1"/>
</dbReference>
<comment type="subunit">
    <text evidence="16">Component of the ribosome quality control complex (RQC).</text>
</comment>
<keyword evidence="11 15" id="KW-0863">Zinc-finger</keyword>
<dbReference type="GO" id="GO:1990112">
    <property type="term" value="C:RQC complex"/>
    <property type="evidence" value="ECO:0007669"/>
    <property type="project" value="UniProtKB-UniRule"/>
</dbReference>
<dbReference type="PANTHER" id="PTHR12389">
    <property type="entry name" value="ZINC FINGER PROTEIN 294"/>
    <property type="match status" value="1"/>
</dbReference>
<dbReference type="GO" id="GO:1990116">
    <property type="term" value="P:ribosome-associated ubiquitin-dependent protein catabolic process"/>
    <property type="evidence" value="ECO:0007669"/>
    <property type="project" value="UniProtKB-UniRule"/>
</dbReference>
<evidence type="ECO:0000313" key="19">
    <source>
        <dbReference type="EMBL" id="EMD34704.1"/>
    </source>
</evidence>